<dbReference type="GO" id="GO:0003677">
    <property type="term" value="F:DNA binding"/>
    <property type="evidence" value="ECO:0007669"/>
    <property type="project" value="UniProtKB-KW"/>
</dbReference>
<evidence type="ECO:0000259" key="12">
    <source>
        <dbReference type="PROSITE" id="PS51194"/>
    </source>
</evidence>
<feature type="non-terminal residue" evidence="13">
    <location>
        <position position="1"/>
    </location>
</feature>
<dbReference type="Pfam" id="PF12054">
    <property type="entry name" value="DUF3535"/>
    <property type="match status" value="1"/>
</dbReference>
<sequence length="1464" mass="161952">NERLHRAALEDAAVRLLCVFALDRFGDFVSDQVVAPVRETCAQTLGVLLQHASVDLANAVFQMLMRLVHQPTASEKVWQVRHAGLLGLKYAVAVRVDCVDSWIQDTVDAAIIGLADLDDDVRAVSAGVLIPVVDQFVARCSDRLLEVVRVLWNGLRDVKDDLSSSIASVMDLAARMFSFDVVLLELQRAQSTQPDLALTSLVPRLLPFFRHTIRSVRMAVLRTLRTLLSVPQLDKSWVNTPLLQLVWQNMLLEENQDILELSLAVWSQLMLYITDERRAELPGMVHGQLAAWLHLLLTPIGTPLDATLIVTGRPSAAMSMTCVTDRWPAPSAGHGQWHNVDAAMLQQDLALVGYDAILRARITTASALGQLLAAWPLESSAIMFKDRLLAELNQPSALSRRMIAILLEEWAVAAQRSGASLLDASELAQVCYAEALALLEKPGPPHFSELGLAQQQLYARCHTLLAAFSDAGVAPGELPVLPTQLSGGNAGSMDKLFDVNMADELANATYSALLARVSGPRSRNHLTALGEQHKLLMVALKHYHTEKEALDISVQAAMAGAVVAFGRLPAKLNPVIRAVMNSVKHEGNEDLQQRTARSMARLLSLCVQRGKQGRAGNPSDKIVKNLCTFLCADAAHTPVLQNDRRQSGIVTLDAVAAAETLAQRGKRGRVAVAAPVDETPEAREVRLIRRGAELALQETAQLFGAQLFSSLPKLWECASAKLSASFPEDVAQRELLSEDASGQEIVDALQLIASLTPQLDVSLHTQFEELVDYVVRVLSSRLAVIRHMAARALAVLCDVLGSPALQKFMAQVLPLLGDAGDSQNRQGAIEAVALLVETLDEAILPYVIFLLVPILGRMSDPDDLARLAATSCFAQLIKLVPLEAGIPDPPGFSEELIRQRDDERRFLAQLMDTNKLEKFQIPVTINAELRKYQQEGINWVMFLNRYHLHGILCDDMGLGKTLQSICCLASDHHMRAERYTATGSPEHVALPSLVVCPPTLTGHWRHEIKNFVSVLSPMVYSGPPAERIRLQSEFAKHDVVIMSYDILRNDIEHLGQYNWNYCILDEGHMIKNAKAKLTLAVKRVKANHRLILSGTPIQNNVLELWSLFDFLMPGFLGTERQFNERFGKPILASRDSKTSSKEQEAGALALEALHKQVLPFLLRRLKEDVLSDLPPKIIQDYYCELSSMQKRLYEDFARSQTSDMLRTALVNGEDSKSADPAKGKTHIFQALQYLRKLCNHPLLVLDTKHPRYDEITRQMRKDNTSLRDLGCAPKLQALRQLLLDCGIGTTSDTSSADEVAVSPHRVLIFCQLKTMLDIVEKDLLQRHMPSVTYLRMDGAVDAERRHSMVQQFNADPSIDVLLLTTHVGGLGLNLTGADTVIFVEHDWNPMKDLQAMDRAHRIGQKRVVNVYRLITRGTLEEKIMGLQKFKLNIANSVINQQNAGLQSMGTDQILDLFSVDNGAA</sequence>
<dbReference type="InterPro" id="IPR016024">
    <property type="entry name" value="ARM-type_fold"/>
</dbReference>
<feature type="domain" description="Helicase ATP-binding" evidence="11">
    <location>
        <begin position="941"/>
        <end position="1114"/>
    </location>
</feature>
<dbReference type="STRING" id="78915.A0A4P9XVL1"/>
<dbReference type="Proteomes" id="UP000271241">
    <property type="component" value="Unassembled WGS sequence"/>
</dbReference>
<evidence type="ECO:0000256" key="6">
    <source>
        <dbReference type="ARBA" id="ARBA00022840"/>
    </source>
</evidence>
<gene>
    <name evidence="13" type="ORF">THASP1DRAFT_11354</name>
</gene>
<feature type="non-terminal residue" evidence="13">
    <location>
        <position position="1464"/>
    </location>
</feature>
<reference evidence="14" key="1">
    <citation type="journal article" date="2018" name="Nat. Microbiol.">
        <title>Leveraging single-cell genomics to expand the fungal tree of life.</title>
        <authorList>
            <person name="Ahrendt S.R."/>
            <person name="Quandt C.A."/>
            <person name="Ciobanu D."/>
            <person name="Clum A."/>
            <person name="Salamov A."/>
            <person name="Andreopoulos B."/>
            <person name="Cheng J.F."/>
            <person name="Woyke T."/>
            <person name="Pelin A."/>
            <person name="Henrissat B."/>
            <person name="Reynolds N.K."/>
            <person name="Benny G.L."/>
            <person name="Smith M.E."/>
            <person name="James T.Y."/>
            <person name="Grigoriev I.V."/>
        </authorList>
    </citation>
    <scope>NUCLEOTIDE SEQUENCE [LARGE SCALE GENOMIC DNA]</scope>
    <source>
        <strain evidence="14">RSA 1356</strain>
    </source>
</reference>
<dbReference type="GO" id="GO:0017025">
    <property type="term" value="F:TBP-class protein binding"/>
    <property type="evidence" value="ECO:0007669"/>
    <property type="project" value="InterPro"/>
</dbReference>
<evidence type="ECO:0000313" key="14">
    <source>
        <dbReference type="Proteomes" id="UP000271241"/>
    </source>
</evidence>
<feature type="domain" description="Helicase C-terminal" evidence="12">
    <location>
        <begin position="1295"/>
        <end position="1449"/>
    </location>
</feature>
<dbReference type="GO" id="GO:0016887">
    <property type="term" value="F:ATP hydrolysis activity"/>
    <property type="evidence" value="ECO:0007669"/>
    <property type="project" value="InterPro"/>
</dbReference>
<dbReference type="Gene3D" id="1.25.10.10">
    <property type="entry name" value="Leucine-rich Repeat Variant"/>
    <property type="match status" value="2"/>
</dbReference>
<dbReference type="Pfam" id="PF00176">
    <property type="entry name" value="SNF2-rel_dom"/>
    <property type="match status" value="1"/>
</dbReference>
<keyword evidence="2" id="KW-0677">Repeat</keyword>
<dbReference type="InterPro" id="IPR001650">
    <property type="entry name" value="Helicase_C-like"/>
</dbReference>
<dbReference type="InterPro" id="IPR027417">
    <property type="entry name" value="P-loop_NTPase"/>
</dbReference>
<dbReference type="InterPro" id="IPR044972">
    <property type="entry name" value="Mot1"/>
</dbReference>
<dbReference type="CDD" id="cd17999">
    <property type="entry name" value="DEXHc_Mot1"/>
    <property type="match status" value="1"/>
</dbReference>
<evidence type="ECO:0000256" key="3">
    <source>
        <dbReference type="ARBA" id="ARBA00022741"/>
    </source>
</evidence>
<dbReference type="Gene3D" id="3.40.50.300">
    <property type="entry name" value="P-loop containing nucleotide triphosphate hydrolases"/>
    <property type="match status" value="1"/>
</dbReference>
<dbReference type="SMART" id="SM00487">
    <property type="entry name" value="DEXDc"/>
    <property type="match status" value="1"/>
</dbReference>
<dbReference type="OrthoDB" id="10252227at2759"/>
<evidence type="ECO:0000256" key="10">
    <source>
        <dbReference type="ARBA" id="ARBA00081329"/>
    </source>
</evidence>
<keyword evidence="7" id="KW-0238">DNA-binding</keyword>
<dbReference type="EMBL" id="KZ992458">
    <property type="protein sequence ID" value="RKP10325.1"/>
    <property type="molecule type" value="Genomic_DNA"/>
</dbReference>
<dbReference type="FunFam" id="3.40.50.300:FF:000428">
    <property type="entry name" value="TATA-binding protein-associated factor 172"/>
    <property type="match status" value="1"/>
</dbReference>
<dbReference type="GO" id="GO:0004386">
    <property type="term" value="F:helicase activity"/>
    <property type="evidence" value="ECO:0007669"/>
    <property type="project" value="UniProtKB-KW"/>
</dbReference>
<dbReference type="FunFam" id="3.40.50.10810:FF:000009">
    <property type="entry name" value="B-TFIID TATA-box-binding protein-associated factor 1"/>
    <property type="match status" value="1"/>
</dbReference>
<dbReference type="GO" id="GO:0005524">
    <property type="term" value="F:ATP binding"/>
    <property type="evidence" value="ECO:0007669"/>
    <property type="project" value="UniProtKB-KW"/>
</dbReference>
<dbReference type="InterPro" id="IPR038718">
    <property type="entry name" value="SNF2-like_sf"/>
</dbReference>
<dbReference type="SUPFAM" id="SSF52540">
    <property type="entry name" value="P-loop containing nucleoside triphosphate hydrolases"/>
    <property type="match status" value="2"/>
</dbReference>
<evidence type="ECO:0000256" key="1">
    <source>
        <dbReference type="ARBA" id="ARBA00004123"/>
    </source>
</evidence>
<organism evidence="13 14">
    <name type="scientific">Thamnocephalis sphaerospora</name>
    <dbReference type="NCBI Taxonomy" id="78915"/>
    <lineage>
        <taxon>Eukaryota</taxon>
        <taxon>Fungi</taxon>
        <taxon>Fungi incertae sedis</taxon>
        <taxon>Zoopagomycota</taxon>
        <taxon>Zoopagomycotina</taxon>
        <taxon>Zoopagomycetes</taxon>
        <taxon>Zoopagales</taxon>
        <taxon>Sigmoideomycetaceae</taxon>
        <taxon>Thamnocephalis</taxon>
    </lineage>
</organism>
<dbReference type="InterPro" id="IPR011989">
    <property type="entry name" value="ARM-like"/>
</dbReference>
<evidence type="ECO:0000256" key="2">
    <source>
        <dbReference type="ARBA" id="ARBA00022737"/>
    </source>
</evidence>
<dbReference type="PROSITE" id="PS51194">
    <property type="entry name" value="HELICASE_CTER"/>
    <property type="match status" value="1"/>
</dbReference>
<accession>A0A4P9XVL1</accession>
<evidence type="ECO:0000256" key="5">
    <source>
        <dbReference type="ARBA" id="ARBA00022806"/>
    </source>
</evidence>
<dbReference type="PANTHER" id="PTHR36498:SF1">
    <property type="entry name" value="TATA-BINDING PROTEIN-ASSOCIATED FACTOR 172"/>
    <property type="match status" value="1"/>
</dbReference>
<keyword evidence="6" id="KW-0067">ATP-binding</keyword>
<dbReference type="PROSITE" id="PS51192">
    <property type="entry name" value="HELICASE_ATP_BIND_1"/>
    <property type="match status" value="1"/>
</dbReference>
<dbReference type="InterPro" id="IPR014001">
    <property type="entry name" value="Helicase_ATP-bd"/>
</dbReference>
<keyword evidence="8" id="KW-0539">Nucleus</keyword>
<dbReference type="CDD" id="cd18793">
    <property type="entry name" value="SF2_C_SNF"/>
    <property type="match status" value="1"/>
</dbReference>
<dbReference type="SMART" id="SM00490">
    <property type="entry name" value="HELICc"/>
    <property type="match status" value="1"/>
</dbReference>
<dbReference type="SUPFAM" id="SSF48371">
    <property type="entry name" value="ARM repeat"/>
    <property type="match status" value="1"/>
</dbReference>
<evidence type="ECO:0000256" key="4">
    <source>
        <dbReference type="ARBA" id="ARBA00022801"/>
    </source>
</evidence>
<evidence type="ECO:0000256" key="8">
    <source>
        <dbReference type="ARBA" id="ARBA00023242"/>
    </source>
</evidence>
<proteinExistence type="predicted"/>
<dbReference type="PANTHER" id="PTHR36498">
    <property type="entry name" value="TATA-BINDING PROTEIN-ASSOCIATED FACTOR 172"/>
    <property type="match status" value="1"/>
</dbReference>
<dbReference type="GO" id="GO:0005634">
    <property type="term" value="C:nucleus"/>
    <property type="evidence" value="ECO:0007669"/>
    <property type="project" value="UniProtKB-SubCell"/>
</dbReference>
<comment type="subcellular location">
    <subcellularLocation>
        <location evidence="1">Nucleus</location>
    </subcellularLocation>
</comment>
<evidence type="ECO:0000256" key="7">
    <source>
        <dbReference type="ARBA" id="ARBA00023125"/>
    </source>
</evidence>
<keyword evidence="14" id="KW-1185">Reference proteome</keyword>
<dbReference type="InterPro" id="IPR044078">
    <property type="entry name" value="Mot1_ATP-bd"/>
</dbReference>
<dbReference type="InterPro" id="IPR000330">
    <property type="entry name" value="SNF2_N"/>
</dbReference>
<evidence type="ECO:0000259" key="11">
    <source>
        <dbReference type="PROSITE" id="PS51192"/>
    </source>
</evidence>
<keyword evidence="3" id="KW-0547">Nucleotide-binding</keyword>
<evidence type="ECO:0000256" key="9">
    <source>
        <dbReference type="ARBA" id="ARBA00073046"/>
    </source>
</evidence>
<protein>
    <recommendedName>
        <fullName evidence="9">TATA-binding protein-associated factor mot1</fullName>
    </recommendedName>
    <alternativeName>
        <fullName evidence="10">Modifier of transcription 1</fullName>
    </alternativeName>
</protein>
<dbReference type="InterPro" id="IPR049730">
    <property type="entry name" value="SNF2/RAD54-like_C"/>
</dbReference>
<keyword evidence="5" id="KW-0347">Helicase</keyword>
<name>A0A4P9XVL1_9FUNG</name>
<dbReference type="Gene3D" id="3.40.50.10810">
    <property type="entry name" value="Tandem AAA-ATPase domain"/>
    <property type="match status" value="1"/>
</dbReference>
<dbReference type="InterPro" id="IPR022707">
    <property type="entry name" value="Mot1_central_dom"/>
</dbReference>
<dbReference type="Pfam" id="PF00271">
    <property type="entry name" value="Helicase_C"/>
    <property type="match status" value="1"/>
</dbReference>
<keyword evidence="4" id="KW-0378">Hydrolase</keyword>
<evidence type="ECO:0000313" key="13">
    <source>
        <dbReference type="EMBL" id="RKP10325.1"/>
    </source>
</evidence>